<dbReference type="PANTHER" id="PTHR36983:SF2">
    <property type="entry name" value="DNAJ HOMOLOG SUBFAMILY C MEMBER 13"/>
    <property type="match status" value="1"/>
</dbReference>
<proteinExistence type="predicted"/>
<feature type="compositionally biased region" description="Polar residues" evidence="1">
    <location>
        <begin position="1311"/>
        <end position="1320"/>
    </location>
</feature>
<dbReference type="Gene3D" id="1.25.10.10">
    <property type="entry name" value="Leucine-rich Repeat Variant"/>
    <property type="match status" value="1"/>
</dbReference>
<protein>
    <recommendedName>
        <fullName evidence="2">J domain-containing protein</fullName>
    </recommendedName>
</protein>
<dbReference type="InterPro" id="IPR016024">
    <property type="entry name" value="ARM-type_fold"/>
</dbReference>
<dbReference type="SUPFAM" id="SSF46565">
    <property type="entry name" value="Chaperone J-domain"/>
    <property type="match status" value="1"/>
</dbReference>
<dbReference type="GO" id="GO:2000641">
    <property type="term" value="P:regulation of early endosome to late endosome transport"/>
    <property type="evidence" value="ECO:0007669"/>
    <property type="project" value="InterPro"/>
</dbReference>
<evidence type="ECO:0000313" key="3">
    <source>
        <dbReference type="EMBL" id="KAK3252936.1"/>
    </source>
</evidence>
<dbReference type="InterPro" id="IPR001623">
    <property type="entry name" value="DnaJ_domain"/>
</dbReference>
<dbReference type="Proteomes" id="UP001190700">
    <property type="component" value="Unassembled WGS sequence"/>
</dbReference>
<dbReference type="InterPro" id="IPR011989">
    <property type="entry name" value="ARM-like"/>
</dbReference>
<dbReference type="PANTHER" id="PTHR36983">
    <property type="entry name" value="DNAJ HOMOLOG SUBFAMILY C MEMBER 13"/>
    <property type="match status" value="1"/>
</dbReference>
<dbReference type="GO" id="GO:0010008">
    <property type="term" value="C:endosome membrane"/>
    <property type="evidence" value="ECO:0007669"/>
    <property type="project" value="TreeGrafter"/>
</dbReference>
<evidence type="ECO:0000259" key="2">
    <source>
        <dbReference type="PROSITE" id="PS50076"/>
    </source>
</evidence>
<organism evidence="3 4">
    <name type="scientific">Cymbomonas tetramitiformis</name>
    <dbReference type="NCBI Taxonomy" id="36881"/>
    <lineage>
        <taxon>Eukaryota</taxon>
        <taxon>Viridiplantae</taxon>
        <taxon>Chlorophyta</taxon>
        <taxon>Pyramimonadophyceae</taxon>
        <taxon>Pyramimonadales</taxon>
        <taxon>Pyramimonadaceae</taxon>
        <taxon>Cymbomonas</taxon>
    </lineage>
</organism>
<reference evidence="3 4" key="1">
    <citation type="journal article" date="2015" name="Genome Biol. Evol.">
        <title>Comparative Genomics of a Bacterivorous Green Alga Reveals Evolutionary Causalities and Consequences of Phago-Mixotrophic Mode of Nutrition.</title>
        <authorList>
            <person name="Burns J.A."/>
            <person name="Paasch A."/>
            <person name="Narechania A."/>
            <person name="Kim E."/>
        </authorList>
    </citation>
    <scope>NUCLEOTIDE SEQUENCE [LARGE SCALE GENOMIC DNA]</scope>
    <source>
        <strain evidence="3 4">PLY_AMNH</strain>
    </source>
</reference>
<evidence type="ECO:0000313" key="4">
    <source>
        <dbReference type="Proteomes" id="UP001190700"/>
    </source>
</evidence>
<dbReference type="GO" id="GO:0007032">
    <property type="term" value="P:endosome organization"/>
    <property type="evidence" value="ECO:0007669"/>
    <property type="project" value="InterPro"/>
</dbReference>
<dbReference type="Gene3D" id="1.10.287.110">
    <property type="entry name" value="DnaJ domain"/>
    <property type="match status" value="1"/>
</dbReference>
<feature type="compositionally biased region" description="Low complexity" evidence="1">
    <location>
        <begin position="1329"/>
        <end position="1346"/>
    </location>
</feature>
<evidence type="ECO:0000256" key="1">
    <source>
        <dbReference type="SAM" id="MobiDB-lite"/>
    </source>
</evidence>
<dbReference type="EMBL" id="LGRX02025090">
    <property type="protein sequence ID" value="KAK3252936.1"/>
    <property type="molecule type" value="Genomic_DNA"/>
</dbReference>
<feature type="domain" description="J" evidence="2">
    <location>
        <begin position="294"/>
        <end position="358"/>
    </location>
</feature>
<name>A0AAE0F5L7_9CHLO</name>
<comment type="caution">
    <text evidence="3">The sequence shown here is derived from an EMBL/GenBank/DDBJ whole genome shotgun (WGS) entry which is preliminary data.</text>
</comment>
<dbReference type="SUPFAM" id="SSF48371">
    <property type="entry name" value="ARM repeat"/>
    <property type="match status" value="1"/>
</dbReference>
<gene>
    <name evidence="3" type="ORF">CYMTET_37789</name>
</gene>
<dbReference type="PROSITE" id="PS50076">
    <property type="entry name" value="DNAJ_2"/>
    <property type="match status" value="1"/>
</dbReference>
<dbReference type="SMART" id="SM00271">
    <property type="entry name" value="DnaJ"/>
    <property type="match status" value="1"/>
</dbReference>
<keyword evidence="4" id="KW-1185">Reference proteome</keyword>
<dbReference type="GO" id="GO:0006898">
    <property type="term" value="P:receptor-mediated endocytosis"/>
    <property type="evidence" value="ECO:0007669"/>
    <property type="project" value="TreeGrafter"/>
</dbReference>
<accession>A0AAE0F5L7</accession>
<dbReference type="CDD" id="cd06257">
    <property type="entry name" value="DnaJ"/>
    <property type="match status" value="1"/>
</dbReference>
<dbReference type="InterPro" id="IPR044978">
    <property type="entry name" value="GRV2/DNAJC13"/>
</dbReference>
<feature type="region of interest" description="Disordered" evidence="1">
    <location>
        <begin position="1311"/>
        <end position="1346"/>
    </location>
</feature>
<dbReference type="Pfam" id="PF00226">
    <property type="entry name" value="DnaJ"/>
    <property type="match status" value="1"/>
</dbReference>
<sequence length="1346" mass="144226">MVSPRPLWTIRELRWSIASRRVGPLSHVQVGEVALSALTRLMELQSAADVAGDPVVPLPVVHRLLASEANLPHIAQALLTGVPSLVNAAARLLELVVTPNHAAMSRLYVTGAMYFALSYGGSDLGAISSLLAASHMKQNQGAGMGSSSMIGLALSKRSALGGLLPESLLYLLETHGAGALAAALVGDVDSPELIWMHTMRTERLMGQLREHVGAFAARLPQRWGLTYDYTPMPPVSYPELEEEIWCHRYYLRNFCNEERFPNLEVVDHVPFLQALLQAWRLELKRKPMPLSERQACEILGLPPPPAVAPKGGWQVDEAELKRAYRKLARKFHPDKNPEGREQFVAVQQAYERLEARAGGAQGPQPWRIKLLIQAQVILYKRYPALLEPFKYAGYPMLMDALRVEDSESSFLQERGEVLQIAAQLCWLTCVSSAKNGEEILRVGGLPTLATLLNRCMSLLPRSRDAGASDNPNPAALEIVSSVLRTFSGLASFDSVRESLTEQPVVVADILRGTMTLNCPQAVDASLHCISHLALRRSLQEALLRGGALWLLVTLLMQYDCTAEDIEQDQADAGCSNAAVLKRGCAAAADASSAGQSVAVARNLSAMLAARALSRLAGALPGNLATEEHAPTRAALASLFTASIAQRFEDPIPRALLRLLTTDTESPEVIWNVRIRRELMELVDDECHLLAHNGIRVTIGEEGDSDGGLAKATAFKFKELDGEQVVGGVYLRVYNEHPASTLEHPDDFVQALKASIQAETAACRAGAGMAGAARRLEEVLMALGHALVAEPKLAGLFDKLSELQPLLAVLELYAVVAKGDAMLACRLTNQALQVLGQLLKAVGPQKAIGESDAGLLQMLLLLHDPPDAACVAGVLRALQPLAGSPKLAWVAAQHGAVLYVLALMLPKSAVKGGSGAALATEGDRVAASTLIARMLAEPVNGARVTLLLRRLLPTGLLAAVADGPGEQALAAFAQQSETPERVWSLSMATELSNEVAGLTVRLRRQHAEGTLEFTLPHGYAYVYEELRGELEVGGVYLRLYLANPKFPLRQPRKFAEGLIENLLTSAPPPSTEHAETFATAAVHLLQVGGGALAEHCAQLGYVQRLLGMITRRAPAEGGASVSTAGSTPAKGRQLLKLETEESEGKGLAGSALRVLHAIMVCPGGSQALAETVAPAAVPSLMAAMGGAAEPGAGILALEVLKRSLARTNPARAELVQQALQHDLVPVLLKRLDWRGASSDGGQVMELGRVLCVEVLRLLSENNIHALRVKELLDESLIWAAYCSQKHDLYLPTNVEDAAGGVVGLLQNQSAQTYSITQSGEPSTPPRSTAPGTPQRTTPSRSPMTPPR</sequence>
<dbReference type="InterPro" id="IPR036869">
    <property type="entry name" value="J_dom_sf"/>
</dbReference>